<dbReference type="PROSITE" id="PS50082">
    <property type="entry name" value="WD_REPEATS_2"/>
    <property type="match status" value="1"/>
</dbReference>
<dbReference type="InterPro" id="IPR016024">
    <property type="entry name" value="ARM-type_fold"/>
</dbReference>
<keyword evidence="2" id="KW-0677">Repeat</keyword>
<evidence type="ECO:0000256" key="2">
    <source>
        <dbReference type="ARBA" id="ARBA00022737"/>
    </source>
</evidence>
<dbReference type="Pfam" id="PF13202">
    <property type="entry name" value="EF-hand_5"/>
    <property type="match status" value="1"/>
</dbReference>
<dbReference type="SUPFAM" id="SSF56112">
    <property type="entry name" value="Protein kinase-like (PK-like)"/>
    <property type="match status" value="1"/>
</dbReference>
<feature type="domain" description="EF-hand" evidence="8">
    <location>
        <begin position="2364"/>
        <end position="2399"/>
    </location>
</feature>
<accession>A0AAU9IP20</accession>
<feature type="domain" description="Protein kinase" evidence="7">
    <location>
        <begin position="2539"/>
        <end position="2954"/>
    </location>
</feature>
<dbReference type="InterPro" id="IPR018247">
    <property type="entry name" value="EF_Hand_1_Ca_BS"/>
</dbReference>
<organism evidence="9 10">
    <name type="scientific">Blepharisma stoltei</name>
    <dbReference type="NCBI Taxonomy" id="1481888"/>
    <lineage>
        <taxon>Eukaryota</taxon>
        <taxon>Sar</taxon>
        <taxon>Alveolata</taxon>
        <taxon>Ciliophora</taxon>
        <taxon>Postciliodesmatophora</taxon>
        <taxon>Heterotrichea</taxon>
        <taxon>Heterotrichida</taxon>
        <taxon>Blepharismidae</taxon>
        <taxon>Blepharisma</taxon>
    </lineage>
</organism>
<evidence type="ECO:0000256" key="5">
    <source>
        <dbReference type="PROSITE-ProRule" id="PRU00221"/>
    </source>
</evidence>
<keyword evidence="1" id="KW-0479">Metal-binding</keyword>
<dbReference type="InterPro" id="IPR000719">
    <property type="entry name" value="Prot_kinase_dom"/>
</dbReference>
<dbReference type="Gene3D" id="1.25.10.10">
    <property type="entry name" value="Leucine-rich Repeat Variant"/>
    <property type="match status" value="1"/>
</dbReference>
<sequence>MSIFQKQLDSYKKNIEELKKVDEVEEEPYEDDFSNSPSPAKKEVAKPSAQSTIAKIQEQAREKANKEIEELSKTDTILNNFKRFLAKEKRTKFISSCEGQDTGKLGYITFMAFSRSLKNLGFRLLFDQVRTLVEILNVYDQARDRVFYYKAVGAAFRKLYLKQPYVIPQKLSQSDAIVKIQRIFRKVKEQRMNKNKRKPGQKESEIKQIDPKIIIQGIAQKISSSDKTLLQTFQEIDKDGSGFIEKPEVELLMVEYGLNLTQQELDAAFDILDEGKNGKITFRTLSRVVRDSAPTKKDVLASVTVSEQEKELALTEILQGIQKAINESNITIDSVFKLFDVKQSGKITFDAFYTVMKKITPNYSQFYIRQVFNHIDESHDGNITFEEFSNVFFKKKETPAEMLKRKEQEEEKMKKEKEIKFDRDSLSARILEEIKTEEAAKQSPFSLKNIIGESQKTEEIGKKVEETKRPEEFGRKPEEFGRKPDEFSRKPEEFGRKPEEFGRKPDEFSRKPEELGRKPEEFGRKPEEFGRKPEEFGRKPEEFGRKPEEKKFDPTKPPESQKPSEAPKTSPKEPIPEVKPTLREEIEKQQKRIEDEERKKIMDKLEAERDPWKKKLEEQKKKEKELYEAKLKKEEEEKKKKSLMGSILAKTTASNKGQSYRSSGKGSFRGTRGVSPAKPKPTLQEKASKLVPKPQESQIVLKAQSKELQEMVKNEFLMPILTSAVAHGESIKLARSIQKQFEKRGVIKHVYVWDQEWEQAINNPLPRSLWGSGLLGRAGYLDHQGCLAQFDLSSGSSLSSLHLGTRAPLQNVPLLGAACDESSNRLYTLNKQWVIDVWELIQSTSVPIQRISVLSKSASHDYVEKAYNYRHRDLFPNLISLSAQKRILINATCANGFVYCYDPVSFNLLWRIRVTISELQIPKPILDALDQLVYVIKECGKIGIHEDRVFKLLDRNGDGVISYEELKSAILDLNLPMTEGQIKGLFRAMDVNSTGSVSIDEFWGALYYRKQTVEDTEEQGKAQIIIPEWVTHANDNEKVKETLYKLFKALENKGYSAQQLFSVFDSDNSGVITRSEFFRALSTMLSPFVSDKDIEVLIQIADRDNNGSINYQEFMTFLSRNKIGPMSALNTLRSSEFPKDSLKYILHKSLELGIDLYKLCKELDLSGQGSLPKHEFSTLLLSLPVGITARELDIVIERDLSYDNFGNVDYLDIFEKEEYINLVAAAKRPGVILVTPTAQEQAAIIEDFAFLDDFNILAYSTREPMTSVIFLKHISGKILAKLVGHWNGFPPIMKYIQAPNAIISAERRALKPQLAQVPTCALPPCELLLWNLKKDLFDKFQINPPWTVKPYKKVPAHDGSVVDIDYLPISQLIVTAGSDQFIKFWSPTGVPYKLTEPHNLPVYANKPGKYRQMQDQFTKTNQVLSCVGVMSTKDKHCYKLRAVRHNNREWLLTMHLGASSSKLVSGTLHTWALQRMNLNVPAEQHDWPVPENIKNSLGELFKSYRKKSMLEYKAHINTQLEAIMQQMRLNESLKRELHYLIVKAILFDQGFPEIVKQIGFLPSRKQFKTGNVSTNEFYSALSQYGALQGIIYPQFEILVDNLDVQLRTSPILLTKTYKHPGFSIISKKIREQNLNIIDNIKEREIKATGMIFRNTLKQFILSLGDITEGQAEGMLDELDPNGLTKIEIKKFLGLFNEDILAQKILSISKPTDIINSLRACIFPKHGLRLQYTIIEMDDKSTGKLTFEQFARCFKICQISIDNDILKSSFSLFTDDENLLKIGLFIKEVYSGSIAQQIDEVDLLLTELKCRLIHLRYPLDVFFVDQGTIIECISIQEFIDKAKSLSPSSNEELIHKAGIFLAMPSNKTPGIFRTHFLKHINRLPNSFKFNPTVLPDKEFLNKFISDCLLLDEKLLKECLQEVANSEGMVGPVEVRSLLEKYYNIPGASGIADLVVKLVMDAHNLHFSQFLTKLRQISEKALKPRDSWKWEIREIIEKCSMQRPFNSTVLEIFNSWNLQPKQGSDRVIDIHDFINTLRFSVPTIPENVLSNLLMQGPTIDYKDFTAEVFRDVPGLMDSNMRSIATLKVQDTVDKALEKISLTLRGSQMSIKRAFTLFDANGDGSINTNELGQILGLLDFRLNNEEIMSLGEAFDKNHDGKIDYMEFIDSILSYSNIKSGQDISHWRSAAAKLARGLLLRFTEISSEFRKKALERQPDSEYITYREFREIFDSIKGFSLEDVEELADYGIEGTKKQDSSNLLPSQLSKPTYAISKSNETINFILMLEVSKTIQQESNIKQEQSAMAAKNQKLQQKAEEKKVANAVQLSSYVLKERQKAQDEFESKTNQQAKQLEKELFEYLASKLNEKEVSLKELFTEIDADQTGEISTHEFEAFMKKLGYHLTPAELNGLIKAIDINSDGSVSYQELRDKLIGYGYEATKYDAGIETLEKIQKDFDRKNKKQPCSEAMEEAIKKYNSLEQLKSIVDDFGYLTLNLYKQAAKGRKKRGLELYSGVYRVNEGLGLIRSAVIRYQSLLDHLEAFALERIIRESNLLLIKQDYNVQASIIQGVSQALIPRIPSQDFKLYLDTLYVMNFATKQYLGVLLTDQTEIQVTMYGPDGLRHISSDGNPLDFHLNKELEFHMFLQERFANVIKCIGVHEKRVGKDPTDKEVYVMYERLKGLEIQHLLDQNGGLLKIPILYNTKAALYLAKFLGKQLLNLIYTVQTHSFALRNLNLSSFVITENAEIKLNSLKGSGKIDINGKIISAPDIVLCLSNISSESDFLNNPFLAPEFILRRDQSTSVDVWSFGAILYSLLFGVPPPSFFEAYKIWCNSKGVISPDFQPNSHIIPSTSFPYNPYSGFRIVKYKAVNRANDDIGIIRSIRLGSFSGIVDDNESYKGIGSKDLQEIYEQSLNLKHTTHAEKNELGLILDLIALCLQIDPLKRPTIKGLLSSPIFEMDQFEQKQAERFASHLFYYKDPELVITQRVSVALRQISENTQIEFLDTTLQIIHYLNACFFDTPGGFMTAKNMSKLVTVNSFTIEEKDKKKLEDLSSPSSELIKQAINDKVFDMLAAISISYYKKGEESAIKECLELLTYMNFEMNINFDAIFLNIIAELGMPPCCYPYVAEYTKNNKHPDYSSELLMLAENFALLKRESSSVTARRNAIRHIRAMIQLGNENKLEAARDFRLPKHILHCLQDSDFQVRFEATLIMLEISKGCKIKEIPVLEKEISETMEREEKKQEEEKKQSEINKTSLGAKANTSMTQGENKQYQTTKPTVTFRSDTKPAAATYKSDAKPPTKTAPIGKIEYTEEFLKLEKERELKVLEIKRDIAKCFENPIFIAPIVRLVKLKSEPYDTKDAAVKILFAVLNGTEKCQDAALCPATDTLSTLCKCLVISNRTADTKSGKNLAMILRNLFTEFLEKVRPKLLKAIMATPGAEALLREQGIGFQQ</sequence>
<dbReference type="SMART" id="SM00220">
    <property type="entry name" value="S_TKc"/>
    <property type="match status" value="1"/>
</dbReference>
<feature type="compositionally biased region" description="Basic and acidic residues" evidence="6">
    <location>
        <begin position="570"/>
        <end position="639"/>
    </location>
</feature>
<dbReference type="InterPro" id="IPR011992">
    <property type="entry name" value="EF-hand-dom_pair"/>
</dbReference>
<keyword evidence="3" id="KW-0106">Calcium</keyword>
<dbReference type="CDD" id="cd00051">
    <property type="entry name" value="EFh"/>
    <property type="match status" value="6"/>
</dbReference>
<dbReference type="Gene3D" id="1.10.510.10">
    <property type="entry name" value="Transferase(Phosphotransferase) domain 1"/>
    <property type="match status" value="1"/>
</dbReference>
<feature type="region of interest" description="Disordered" evidence="6">
    <location>
        <begin position="3234"/>
        <end position="3302"/>
    </location>
</feature>
<feature type="domain" description="EF-hand" evidence="8">
    <location>
        <begin position="1057"/>
        <end position="1087"/>
    </location>
</feature>
<proteinExistence type="inferred from homology"/>
<comment type="similarity">
    <text evidence="4">Belongs to the protein kinase superfamily. Ser/Thr protein kinase family. CDPK subfamily.</text>
</comment>
<feature type="domain" description="EF-hand" evidence="8">
    <location>
        <begin position="260"/>
        <end position="295"/>
    </location>
</feature>
<name>A0AAU9IP20_9CILI</name>
<dbReference type="Pfam" id="PF13499">
    <property type="entry name" value="EF-hand_7"/>
    <property type="match status" value="5"/>
</dbReference>
<dbReference type="Gene3D" id="2.130.10.10">
    <property type="entry name" value="YVTN repeat-like/Quinoprotein amine dehydrogenase"/>
    <property type="match status" value="1"/>
</dbReference>
<dbReference type="InterPro" id="IPR001680">
    <property type="entry name" value="WD40_rpt"/>
</dbReference>
<dbReference type="PROSITE" id="PS50222">
    <property type="entry name" value="EF_HAND_2"/>
    <property type="match status" value="12"/>
</dbReference>
<dbReference type="GO" id="GO:0005524">
    <property type="term" value="F:ATP binding"/>
    <property type="evidence" value="ECO:0007669"/>
    <property type="project" value="InterPro"/>
</dbReference>
<dbReference type="GO" id="GO:0004672">
    <property type="term" value="F:protein kinase activity"/>
    <property type="evidence" value="ECO:0007669"/>
    <property type="project" value="InterPro"/>
</dbReference>
<dbReference type="InterPro" id="IPR002048">
    <property type="entry name" value="EF_hand_dom"/>
</dbReference>
<dbReference type="Proteomes" id="UP001162131">
    <property type="component" value="Unassembled WGS sequence"/>
</dbReference>
<keyword evidence="5" id="KW-0853">WD repeat</keyword>
<evidence type="ECO:0000259" key="8">
    <source>
        <dbReference type="PROSITE" id="PS50222"/>
    </source>
</evidence>
<feature type="domain" description="EF-hand" evidence="8">
    <location>
        <begin position="327"/>
        <end position="362"/>
    </location>
</feature>
<dbReference type="GO" id="GO:0005509">
    <property type="term" value="F:calcium ion binding"/>
    <property type="evidence" value="ECO:0007669"/>
    <property type="project" value="InterPro"/>
</dbReference>
<comment type="caution">
    <text evidence="9">The sequence shown here is derived from an EMBL/GenBank/DDBJ whole genome shotgun (WGS) entry which is preliminary data.</text>
</comment>
<reference evidence="9" key="1">
    <citation type="submission" date="2021-09" db="EMBL/GenBank/DDBJ databases">
        <authorList>
            <consortium name="AG Swart"/>
            <person name="Singh M."/>
            <person name="Singh A."/>
            <person name="Seah K."/>
            <person name="Emmerich C."/>
        </authorList>
    </citation>
    <scope>NUCLEOTIDE SEQUENCE</scope>
    <source>
        <strain evidence="9">ATCC30299</strain>
    </source>
</reference>
<dbReference type="SMART" id="SM00320">
    <property type="entry name" value="WD40"/>
    <property type="match status" value="1"/>
</dbReference>
<feature type="domain" description="EF-hand" evidence="8">
    <location>
        <begin position="2139"/>
        <end position="2174"/>
    </location>
</feature>
<evidence type="ECO:0000256" key="1">
    <source>
        <dbReference type="ARBA" id="ARBA00022723"/>
    </source>
</evidence>
<dbReference type="PANTHER" id="PTHR34524:SF6">
    <property type="entry name" value="CALCYPHOSINE LIKE"/>
    <property type="match status" value="1"/>
</dbReference>
<dbReference type="PROSITE" id="PS00018">
    <property type="entry name" value="EF_HAND_1"/>
    <property type="match status" value="10"/>
</dbReference>
<feature type="compositionally biased region" description="Basic and acidic residues" evidence="6">
    <location>
        <begin position="3234"/>
        <end position="3249"/>
    </location>
</feature>
<feature type="compositionally biased region" description="Acidic residues" evidence="6">
    <location>
        <begin position="23"/>
        <end position="33"/>
    </location>
</feature>
<dbReference type="SMART" id="SM00054">
    <property type="entry name" value="EFh"/>
    <property type="match status" value="13"/>
</dbReference>
<dbReference type="InterPro" id="IPR011989">
    <property type="entry name" value="ARM-like"/>
</dbReference>
<feature type="domain" description="EF-hand" evidence="8">
    <location>
        <begin position="1089"/>
        <end position="1124"/>
    </location>
</feature>
<evidence type="ECO:0000313" key="10">
    <source>
        <dbReference type="Proteomes" id="UP001162131"/>
    </source>
</evidence>
<evidence type="ECO:0000259" key="7">
    <source>
        <dbReference type="PROSITE" id="PS50011"/>
    </source>
</evidence>
<feature type="compositionally biased region" description="Polar residues" evidence="6">
    <location>
        <begin position="3250"/>
        <end position="3281"/>
    </location>
</feature>
<dbReference type="InterPro" id="IPR051581">
    <property type="entry name" value="Ca-bind"/>
</dbReference>
<dbReference type="InterPro" id="IPR011009">
    <property type="entry name" value="Kinase-like_dom_sf"/>
</dbReference>
<dbReference type="PROSITE" id="PS50011">
    <property type="entry name" value="PROTEIN_KINASE_DOM"/>
    <property type="match status" value="1"/>
</dbReference>
<dbReference type="SUPFAM" id="SSF48371">
    <property type="entry name" value="ARM repeat"/>
    <property type="match status" value="1"/>
</dbReference>
<protein>
    <submittedName>
        <fullName evidence="9">Uncharacterized protein</fullName>
    </submittedName>
</protein>
<dbReference type="Pfam" id="PF00069">
    <property type="entry name" value="Pkinase"/>
    <property type="match status" value="1"/>
</dbReference>
<dbReference type="InterPro" id="IPR015943">
    <property type="entry name" value="WD40/YVTN_repeat-like_dom_sf"/>
</dbReference>
<feature type="domain" description="EF-hand" evidence="8">
    <location>
        <begin position="977"/>
        <end position="1012"/>
    </location>
</feature>
<evidence type="ECO:0000256" key="3">
    <source>
        <dbReference type="ARBA" id="ARBA00022837"/>
    </source>
</evidence>
<dbReference type="Pfam" id="PF13833">
    <property type="entry name" value="EF-hand_8"/>
    <property type="match status" value="1"/>
</dbReference>
<feature type="compositionally biased region" description="Polar residues" evidence="6">
    <location>
        <begin position="649"/>
        <end position="665"/>
    </location>
</feature>
<feature type="domain" description="EF-hand" evidence="8">
    <location>
        <begin position="947"/>
        <end position="976"/>
    </location>
</feature>
<evidence type="ECO:0000256" key="4">
    <source>
        <dbReference type="ARBA" id="ARBA00024334"/>
    </source>
</evidence>
<feature type="domain" description="EF-hand" evidence="8">
    <location>
        <begin position="363"/>
        <end position="398"/>
    </location>
</feature>
<dbReference type="InterPro" id="IPR011047">
    <property type="entry name" value="Quinoprotein_ADH-like_sf"/>
</dbReference>
<feature type="domain" description="EF-hand" evidence="8">
    <location>
        <begin position="224"/>
        <end position="259"/>
    </location>
</feature>
<dbReference type="SUPFAM" id="SSF47473">
    <property type="entry name" value="EF-hand"/>
    <property type="match status" value="4"/>
</dbReference>
<dbReference type="PROSITE" id="PS50294">
    <property type="entry name" value="WD_REPEATS_REGION"/>
    <property type="match status" value="1"/>
</dbReference>
<feature type="region of interest" description="Disordered" evidence="6">
    <location>
        <begin position="461"/>
        <end position="691"/>
    </location>
</feature>
<evidence type="ECO:0000313" key="9">
    <source>
        <dbReference type="EMBL" id="CAG9314903.1"/>
    </source>
</evidence>
<dbReference type="Gene3D" id="1.10.238.10">
    <property type="entry name" value="EF-hand"/>
    <property type="match status" value="6"/>
</dbReference>
<evidence type="ECO:0000256" key="6">
    <source>
        <dbReference type="SAM" id="MobiDB-lite"/>
    </source>
</evidence>
<dbReference type="PANTHER" id="PTHR34524">
    <property type="entry name" value="CALCYPHOSIN"/>
    <property type="match status" value="1"/>
</dbReference>
<dbReference type="SUPFAM" id="SSF50998">
    <property type="entry name" value="Quinoprotein alcohol dehydrogenase-like"/>
    <property type="match status" value="1"/>
</dbReference>
<feature type="repeat" description="WD" evidence="5">
    <location>
        <begin position="1354"/>
        <end position="1386"/>
    </location>
</feature>
<keyword evidence="10" id="KW-1185">Reference proteome</keyword>
<dbReference type="EMBL" id="CAJZBQ010000013">
    <property type="protein sequence ID" value="CAG9314903.1"/>
    <property type="molecule type" value="Genomic_DNA"/>
</dbReference>
<feature type="compositionally biased region" description="Basic and acidic residues" evidence="6">
    <location>
        <begin position="461"/>
        <end position="556"/>
    </location>
</feature>
<feature type="region of interest" description="Disordered" evidence="6">
    <location>
        <begin position="23"/>
        <end position="52"/>
    </location>
</feature>
<gene>
    <name evidence="9" type="ORF">BSTOLATCC_MIC12686</name>
</gene>
<feature type="domain" description="EF-hand" evidence="8">
    <location>
        <begin position="2103"/>
        <end position="2138"/>
    </location>
</feature>
<feature type="domain" description="EF-hand" evidence="8">
    <location>
        <begin position="2400"/>
        <end position="2435"/>
    </location>
</feature>